<proteinExistence type="predicted"/>
<protein>
    <submittedName>
        <fullName evidence="1">Uncharacterized protein</fullName>
    </submittedName>
</protein>
<comment type="caution">
    <text evidence="1">The sequence shown here is derived from an EMBL/GenBank/DDBJ whole genome shotgun (WGS) entry which is preliminary data.</text>
</comment>
<gene>
    <name evidence="1" type="ORF">SDC9_136542</name>
</gene>
<sequence length="100" mass="11254">MKKHTIYSITCIRKTPEDKLTTKCVVRNIHIIIPQTIVGISPPRYETIIIANTLKSNKVVVSCILIVYIIIKIPNNPPPIPSMIFPIKLLISSSDISFNK</sequence>
<reference evidence="1" key="1">
    <citation type="submission" date="2019-08" db="EMBL/GenBank/DDBJ databases">
        <authorList>
            <person name="Kucharzyk K."/>
            <person name="Murdoch R.W."/>
            <person name="Higgins S."/>
            <person name="Loffler F."/>
        </authorList>
    </citation>
    <scope>NUCLEOTIDE SEQUENCE</scope>
</reference>
<organism evidence="1">
    <name type="scientific">bioreactor metagenome</name>
    <dbReference type="NCBI Taxonomy" id="1076179"/>
    <lineage>
        <taxon>unclassified sequences</taxon>
        <taxon>metagenomes</taxon>
        <taxon>ecological metagenomes</taxon>
    </lineage>
</organism>
<dbReference type="EMBL" id="VSSQ01036856">
    <property type="protein sequence ID" value="MPM89433.1"/>
    <property type="molecule type" value="Genomic_DNA"/>
</dbReference>
<evidence type="ECO:0000313" key="1">
    <source>
        <dbReference type="EMBL" id="MPM89433.1"/>
    </source>
</evidence>
<name>A0A645DKU3_9ZZZZ</name>
<dbReference type="AlphaFoldDB" id="A0A645DKU3"/>
<accession>A0A645DKU3</accession>